<protein>
    <submittedName>
        <fullName evidence="3">Uncharacterized protein</fullName>
    </submittedName>
</protein>
<sequence>MLGQDLPPVPRTTATNTRFSYHADIFDSVSSSSGAKTTSSTTARKRVTQHSFPSSGTQQQQTYSKPQKQPTGGDHTRHRSASFASTAATTSKLLPSPETVLAKEKEFMANTRILAMSSLIDSFASSSHSKQGFYGKQLKIIGTVNPCSSSSSTTATSPTGSELDVTVKVHIIDNTWTTCPLLPPSTILHRWNVTYLSASATGENEYTQEDFGGLDLGASKDEKDASSSWVQATADRIETLSPASSPTFDSRPKRPFSVASASSFTAQARAPVTHVAVISNALCFVANKAGDYLVHLSIHVPFVVGSDNVIHLSHIPKCRSNFLKLEVLQPSSTEQDDTTLASDTTGSDTNSPDFHRREAENIADGFDFNVHPPIMSLDETHLNPESDEDAQFWLEVQEQLVGRDEFVGKLVSLDGKQDPSATESGDKADNQLSEEQDRPFEVAGCFAPSSSLHVSWMSRSSSNFVRDVEQDMTVRIMGMPDQKQPSSLLQDRKRKDPAEIHAQDTIATSEDPAEEEYDHLEMDDSDLIIAVEDTITVKIQKLGWKQPYMDATISFKDSSSEHGLSSDITLLDLTGDAVQDWEVLSTTAHDVLVDHGIEKDAADDASKEPTQTFRVWFFAGTEGTTVVNMRFQACQAVNVGYGKNIVCHTPKVRIAGASTDKGRIHVYTNNDLMIRGVSPHLVDETFVDCHSPLEDSASLVRYPNERHFQYQTIDYCLAVTAQRYQALARIARIERVRVEIGLSAQQQPGFARAILSNVVLPQQDDPYLRLYQLDGAEIWSVLVDGYPCSKSIQLQDQKSSSRRTVLVPIPEESTLDNEALHQVEISYGFNSFDLLEEASGEESASSAMRLVVPGFSLPVGEYIVVASLPKLPQDMDYEDPTGDFEVMSTQGQPGQRRTITYGAYMTLGRPKLSFRTIKLPSSLPPTDSTPTDAAGPMQPEPTVDATEQQQGATTVHDPQQPPPVAGSVIVQQVHQRHPQQPPEPQNPHAEQGLDGEILPVQDGAPCTASGHGSNSAPQIGAPALQSGTPTGKGSYSLEFLTTQQAFDLVRGWWKHVMVVIGAVMLVIMIINVAAFQETGSTSLDLVTMPAWVRPFVIMKRFWTSDSRTSPSSASSSSSSQDGWDNWDTWDRGFEDTEEELVVSEKIVTVTATIKQGDPQTTVEASHTRDLEILPRPGPKKPDGDGDGEGGSQRPKGLMKVIQVLKNIVQGLKG</sequence>
<keyword evidence="2" id="KW-1133">Transmembrane helix</keyword>
<feature type="region of interest" description="Disordered" evidence="1">
    <location>
        <begin position="1105"/>
        <end position="1129"/>
    </location>
</feature>
<dbReference type="Proteomes" id="UP000078512">
    <property type="component" value="Unassembled WGS sequence"/>
</dbReference>
<keyword evidence="2" id="KW-0472">Membrane</keyword>
<feature type="compositionally biased region" description="Polar residues" evidence="1">
    <location>
        <begin position="333"/>
        <end position="352"/>
    </location>
</feature>
<feature type="region of interest" description="Disordered" evidence="1">
    <location>
        <begin position="29"/>
        <end position="91"/>
    </location>
</feature>
<evidence type="ECO:0000256" key="1">
    <source>
        <dbReference type="SAM" id="MobiDB-lite"/>
    </source>
</evidence>
<keyword evidence="4" id="KW-1185">Reference proteome</keyword>
<feature type="compositionally biased region" description="Polar residues" evidence="1">
    <location>
        <begin position="945"/>
        <end position="957"/>
    </location>
</feature>
<feature type="compositionally biased region" description="Low complexity" evidence="1">
    <location>
        <begin position="81"/>
        <end position="91"/>
    </location>
</feature>
<evidence type="ECO:0000313" key="4">
    <source>
        <dbReference type="Proteomes" id="UP000078512"/>
    </source>
</evidence>
<feature type="compositionally biased region" description="Low complexity" evidence="1">
    <location>
        <begin position="29"/>
        <end position="42"/>
    </location>
</feature>
<gene>
    <name evidence="3" type="ORF">K457DRAFT_821821</name>
</gene>
<proteinExistence type="predicted"/>
<dbReference type="EMBL" id="KV442018">
    <property type="protein sequence ID" value="OAQ34263.1"/>
    <property type="molecule type" value="Genomic_DNA"/>
</dbReference>
<reference evidence="3 4" key="1">
    <citation type="submission" date="2016-05" db="EMBL/GenBank/DDBJ databases">
        <title>Genome sequencing reveals origins of a unique bacterial endosymbiosis in the earliest lineages of terrestrial Fungi.</title>
        <authorList>
            <consortium name="DOE Joint Genome Institute"/>
            <person name="Uehling J."/>
            <person name="Gryganskyi A."/>
            <person name="Hameed K."/>
            <person name="Tschaplinski T."/>
            <person name="Misztal P."/>
            <person name="Wu S."/>
            <person name="Desiro A."/>
            <person name="Vande Pol N."/>
            <person name="Du Z.-Y."/>
            <person name="Zienkiewicz A."/>
            <person name="Zienkiewicz K."/>
            <person name="Morin E."/>
            <person name="Tisserant E."/>
            <person name="Splivallo R."/>
            <person name="Hainaut M."/>
            <person name="Henrissat B."/>
            <person name="Ohm R."/>
            <person name="Kuo A."/>
            <person name="Yan J."/>
            <person name="Lipzen A."/>
            <person name="Nolan M."/>
            <person name="Labutti K."/>
            <person name="Barry K."/>
            <person name="Goldstein A."/>
            <person name="Labbe J."/>
            <person name="Schadt C."/>
            <person name="Tuskan G."/>
            <person name="Grigoriev I."/>
            <person name="Martin F."/>
            <person name="Vilgalys R."/>
            <person name="Bonito G."/>
        </authorList>
    </citation>
    <scope>NUCLEOTIDE SEQUENCE [LARGE SCALE GENOMIC DNA]</scope>
    <source>
        <strain evidence="3 4">AG-77</strain>
    </source>
</reference>
<accession>A0A197KAQ8</accession>
<dbReference type="AlphaFoldDB" id="A0A197KAQ8"/>
<feature type="compositionally biased region" description="Basic and acidic residues" evidence="1">
    <location>
        <begin position="424"/>
        <end position="436"/>
    </location>
</feature>
<keyword evidence="2" id="KW-0812">Transmembrane</keyword>
<organism evidence="3 4">
    <name type="scientific">Linnemannia elongata AG-77</name>
    <dbReference type="NCBI Taxonomy" id="1314771"/>
    <lineage>
        <taxon>Eukaryota</taxon>
        <taxon>Fungi</taxon>
        <taxon>Fungi incertae sedis</taxon>
        <taxon>Mucoromycota</taxon>
        <taxon>Mortierellomycotina</taxon>
        <taxon>Mortierellomycetes</taxon>
        <taxon>Mortierellales</taxon>
        <taxon>Mortierellaceae</taxon>
        <taxon>Linnemannia</taxon>
    </lineage>
</organism>
<evidence type="ECO:0000256" key="2">
    <source>
        <dbReference type="SAM" id="Phobius"/>
    </source>
</evidence>
<feature type="region of interest" description="Disordered" evidence="1">
    <location>
        <begin position="916"/>
        <end position="1031"/>
    </location>
</feature>
<feature type="compositionally biased region" description="Polar residues" evidence="1">
    <location>
        <begin position="1155"/>
        <end position="1164"/>
    </location>
</feature>
<name>A0A197KAQ8_9FUNG</name>
<feature type="transmembrane region" description="Helical" evidence="2">
    <location>
        <begin position="1052"/>
        <end position="1075"/>
    </location>
</feature>
<evidence type="ECO:0000313" key="3">
    <source>
        <dbReference type="EMBL" id="OAQ34263.1"/>
    </source>
</evidence>
<feature type="region of interest" description="Disordered" evidence="1">
    <location>
        <begin position="414"/>
        <end position="436"/>
    </location>
</feature>
<feature type="compositionally biased region" description="Low complexity" evidence="1">
    <location>
        <begin position="1105"/>
        <end position="1119"/>
    </location>
</feature>
<feature type="region of interest" description="Disordered" evidence="1">
    <location>
        <begin position="333"/>
        <end position="355"/>
    </location>
</feature>
<feature type="compositionally biased region" description="Low complexity" evidence="1">
    <location>
        <begin position="57"/>
        <end position="71"/>
    </location>
</feature>
<feature type="region of interest" description="Disordered" evidence="1">
    <location>
        <begin position="1155"/>
        <end position="1198"/>
    </location>
</feature>
<feature type="compositionally biased region" description="Basic and acidic residues" evidence="1">
    <location>
        <begin position="490"/>
        <end position="502"/>
    </location>
</feature>
<dbReference type="OrthoDB" id="2380968at2759"/>
<feature type="region of interest" description="Disordered" evidence="1">
    <location>
        <begin position="478"/>
        <end position="513"/>
    </location>
</feature>
<feature type="compositionally biased region" description="Low complexity" evidence="1">
    <location>
        <begin position="919"/>
        <end position="932"/>
    </location>
</feature>